<keyword evidence="3" id="KW-1185">Reference proteome</keyword>
<proteinExistence type="predicted"/>
<evidence type="ECO:0000313" key="3">
    <source>
        <dbReference type="Proteomes" id="UP000612808"/>
    </source>
</evidence>
<dbReference type="GO" id="GO:0005829">
    <property type="term" value="C:cytosol"/>
    <property type="evidence" value="ECO:0007669"/>
    <property type="project" value="TreeGrafter"/>
</dbReference>
<dbReference type="Gene3D" id="3.40.50.880">
    <property type="match status" value="1"/>
</dbReference>
<dbReference type="SUPFAM" id="SSF52317">
    <property type="entry name" value="Class I glutamine amidotransferase-like"/>
    <property type="match status" value="1"/>
</dbReference>
<dbReference type="Proteomes" id="UP000612808">
    <property type="component" value="Unassembled WGS sequence"/>
</dbReference>
<dbReference type="EMBL" id="BOMB01000012">
    <property type="protein sequence ID" value="GID11200.1"/>
    <property type="molecule type" value="Genomic_DNA"/>
</dbReference>
<reference evidence="2" key="1">
    <citation type="submission" date="2021-01" db="EMBL/GenBank/DDBJ databases">
        <title>Whole genome shotgun sequence of Actinocatenispora rupis NBRC 107355.</title>
        <authorList>
            <person name="Komaki H."/>
            <person name="Tamura T."/>
        </authorList>
    </citation>
    <scope>NUCLEOTIDE SEQUENCE</scope>
    <source>
        <strain evidence="2">NBRC 107355</strain>
    </source>
</reference>
<evidence type="ECO:0000313" key="2">
    <source>
        <dbReference type="EMBL" id="GID11200.1"/>
    </source>
</evidence>
<dbReference type="InterPro" id="IPR044992">
    <property type="entry name" value="ChyE-like"/>
</dbReference>
<accession>A0A8J3J327</accession>
<comment type="caution">
    <text evidence="2">The sequence shown here is derived from an EMBL/GenBank/DDBJ whole genome shotgun (WGS) entry which is preliminary data.</text>
</comment>
<protein>
    <submittedName>
        <fullName evidence="2">Glutamine amidotransferase</fullName>
    </submittedName>
</protein>
<feature type="domain" description="Glutamine amidotransferase" evidence="1">
    <location>
        <begin position="50"/>
        <end position="205"/>
    </location>
</feature>
<dbReference type="PANTHER" id="PTHR42695">
    <property type="entry name" value="GLUTAMINE AMIDOTRANSFERASE YLR126C-RELATED"/>
    <property type="match status" value="1"/>
</dbReference>
<dbReference type="CDD" id="cd01741">
    <property type="entry name" value="GATase1_1"/>
    <property type="match status" value="1"/>
</dbReference>
<dbReference type="PANTHER" id="PTHR42695:SF5">
    <property type="entry name" value="GLUTAMINE AMIDOTRANSFERASE YLR126C-RELATED"/>
    <property type="match status" value="1"/>
</dbReference>
<dbReference type="InterPro" id="IPR017926">
    <property type="entry name" value="GATASE"/>
</dbReference>
<dbReference type="PROSITE" id="PS51273">
    <property type="entry name" value="GATASE_TYPE_1"/>
    <property type="match status" value="1"/>
</dbReference>
<dbReference type="AlphaFoldDB" id="A0A8J3J327"/>
<gene>
    <name evidence="2" type="primary">guaA_1</name>
    <name evidence="2" type="ORF">Aru02nite_20890</name>
</gene>
<organism evidence="2 3">
    <name type="scientific">Actinocatenispora rupis</name>
    <dbReference type="NCBI Taxonomy" id="519421"/>
    <lineage>
        <taxon>Bacteria</taxon>
        <taxon>Bacillati</taxon>
        <taxon>Actinomycetota</taxon>
        <taxon>Actinomycetes</taxon>
        <taxon>Micromonosporales</taxon>
        <taxon>Micromonosporaceae</taxon>
        <taxon>Actinocatenispora</taxon>
    </lineage>
</organism>
<keyword evidence="2" id="KW-0315">Glutamine amidotransferase</keyword>
<sequence>MCTAECVGFHPRSADRPRVGIDSLVSVTTVRTLVVENDPTDDVRVLGEWLTEAGLELSVIRPHAGEELPAGDLSGYAGLVVLGGGLPDTSWYAAEENLFRTAVRQKVPTLAICLGAQIMANALGGYVARAEAGPELGPRLVAKRDAANNDVLFADVPLMPDVIQFHHDEIVELPEGAVLLAASPSYPNQAFRYGDRAWAVQFHIECDADMLAGWIAGSADVAATGADPADLTARCAAALPDVAETWRPFAHRFADLVSGRTSARTELPLLGS</sequence>
<dbReference type="Pfam" id="PF00117">
    <property type="entry name" value="GATase"/>
    <property type="match status" value="1"/>
</dbReference>
<name>A0A8J3J327_9ACTN</name>
<evidence type="ECO:0000259" key="1">
    <source>
        <dbReference type="Pfam" id="PF00117"/>
    </source>
</evidence>
<dbReference type="InterPro" id="IPR029062">
    <property type="entry name" value="Class_I_gatase-like"/>
</dbReference>